<evidence type="ECO:0000259" key="2">
    <source>
        <dbReference type="SMART" id="SM00856"/>
    </source>
</evidence>
<feature type="chain" id="PRO_5004342195" description="Pectinesterase inhibitor domain-containing protein" evidence="1">
    <location>
        <begin position="29"/>
        <end position="177"/>
    </location>
</feature>
<dbReference type="PANTHER" id="PTHR31890">
    <property type="entry name" value="PLANT INVERTASE/PECTIN METHYLESTERASE INHIBITOR SUPERFAMILY PROTEIN"/>
    <property type="match status" value="1"/>
</dbReference>
<dbReference type="OrthoDB" id="1094634at2759"/>
<dbReference type="NCBIfam" id="TIGR01614">
    <property type="entry name" value="PME_inhib"/>
    <property type="match status" value="1"/>
</dbReference>
<dbReference type="Pfam" id="PF04043">
    <property type="entry name" value="PMEI"/>
    <property type="match status" value="1"/>
</dbReference>
<dbReference type="STRING" id="81985.R0GU98"/>
<dbReference type="SUPFAM" id="SSF101148">
    <property type="entry name" value="Plant invertase/pectin methylesterase inhibitor"/>
    <property type="match status" value="1"/>
</dbReference>
<accession>R0GU98</accession>
<name>R0GU98_9BRAS</name>
<dbReference type="AlphaFoldDB" id="R0GU98"/>
<feature type="domain" description="Pectinesterase inhibitor" evidence="2">
    <location>
        <begin position="27"/>
        <end position="167"/>
    </location>
</feature>
<dbReference type="Proteomes" id="UP000029121">
    <property type="component" value="Unassembled WGS sequence"/>
</dbReference>
<dbReference type="InterPro" id="IPR035513">
    <property type="entry name" value="Invertase/methylesterase_inhib"/>
</dbReference>
<keyword evidence="1" id="KW-0732">Signal</keyword>
<evidence type="ECO:0000313" key="3">
    <source>
        <dbReference type="EMBL" id="EOA14768.1"/>
    </source>
</evidence>
<feature type="signal peptide" evidence="1">
    <location>
        <begin position="1"/>
        <end position="28"/>
    </location>
</feature>
<evidence type="ECO:0000313" key="4">
    <source>
        <dbReference type="Proteomes" id="UP000029121"/>
    </source>
</evidence>
<sequence length="177" mass="18570">MASSSYCFGVVSVSLAVLLPFLLHSASATSYIDALCHSNPDKAFCVKTLSAYPPVASATSKFQAAVATLALGESYANKTAEFAGKAAKEDPKLKKHLAACQDEFVDISGALKFAALHLKEDPLDANYTVMRCYDSTTIVTDLIGKNTDKASKTVTAMTMMLDKYIALGVGATVAVGG</sequence>
<dbReference type="InterPro" id="IPR006501">
    <property type="entry name" value="Pectinesterase_inhib_dom"/>
</dbReference>
<dbReference type="SMART" id="SM00856">
    <property type="entry name" value="PMEI"/>
    <property type="match status" value="1"/>
</dbReference>
<dbReference type="EMBL" id="KB870812">
    <property type="protein sequence ID" value="EOA14768.1"/>
    <property type="molecule type" value="Genomic_DNA"/>
</dbReference>
<proteinExistence type="predicted"/>
<dbReference type="Gene3D" id="1.20.140.40">
    <property type="entry name" value="Invertase/pectin methylesterase inhibitor family protein"/>
    <property type="match status" value="1"/>
</dbReference>
<evidence type="ECO:0000256" key="1">
    <source>
        <dbReference type="SAM" id="SignalP"/>
    </source>
</evidence>
<gene>
    <name evidence="3" type="ORF">CARUB_v10028066mg</name>
</gene>
<dbReference type="PANTHER" id="PTHR31890:SF9">
    <property type="entry name" value="PLANT INVERTASE_PECTIN METHYLESTERASE INHIBITOR SUPERFAMILY PROTEIN"/>
    <property type="match status" value="1"/>
</dbReference>
<keyword evidence="4" id="KW-1185">Reference proteome</keyword>
<protein>
    <recommendedName>
        <fullName evidence="2">Pectinesterase inhibitor domain-containing protein</fullName>
    </recommendedName>
</protein>
<dbReference type="GO" id="GO:0004857">
    <property type="term" value="F:enzyme inhibitor activity"/>
    <property type="evidence" value="ECO:0007669"/>
    <property type="project" value="InterPro"/>
</dbReference>
<dbReference type="KEGG" id="crb:17876361"/>
<reference evidence="4" key="1">
    <citation type="journal article" date="2013" name="Nat. Genet.">
        <title>The Capsella rubella genome and the genomic consequences of rapid mating system evolution.</title>
        <authorList>
            <person name="Slotte T."/>
            <person name="Hazzouri K.M."/>
            <person name="Agren J.A."/>
            <person name="Koenig D."/>
            <person name="Maumus F."/>
            <person name="Guo Y.L."/>
            <person name="Steige K."/>
            <person name="Platts A.E."/>
            <person name="Escobar J.S."/>
            <person name="Newman L.K."/>
            <person name="Wang W."/>
            <person name="Mandakova T."/>
            <person name="Vello E."/>
            <person name="Smith L.M."/>
            <person name="Henz S.R."/>
            <person name="Steffen J."/>
            <person name="Takuno S."/>
            <person name="Brandvain Y."/>
            <person name="Coop G."/>
            <person name="Andolfatto P."/>
            <person name="Hu T.T."/>
            <person name="Blanchette M."/>
            <person name="Clark R.M."/>
            <person name="Quesneville H."/>
            <person name="Nordborg M."/>
            <person name="Gaut B.S."/>
            <person name="Lysak M.A."/>
            <person name="Jenkins J."/>
            <person name="Grimwood J."/>
            <person name="Chapman J."/>
            <person name="Prochnik S."/>
            <person name="Shu S."/>
            <person name="Rokhsar D."/>
            <person name="Schmutz J."/>
            <person name="Weigel D."/>
            <person name="Wright S.I."/>
        </authorList>
    </citation>
    <scope>NUCLEOTIDE SEQUENCE [LARGE SCALE GENOMIC DNA]</scope>
    <source>
        <strain evidence="4">cv. Monte Gargano</strain>
    </source>
</reference>
<organism evidence="3 4">
    <name type="scientific">Capsella rubella</name>
    <dbReference type="NCBI Taxonomy" id="81985"/>
    <lineage>
        <taxon>Eukaryota</taxon>
        <taxon>Viridiplantae</taxon>
        <taxon>Streptophyta</taxon>
        <taxon>Embryophyta</taxon>
        <taxon>Tracheophyta</taxon>
        <taxon>Spermatophyta</taxon>
        <taxon>Magnoliopsida</taxon>
        <taxon>eudicotyledons</taxon>
        <taxon>Gunneridae</taxon>
        <taxon>Pentapetalae</taxon>
        <taxon>rosids</taxon>
        <taxon>malvids</taxon>
        <taxon>Brassicales</taxon>
        <taxon>Brassicaceae</taxon>
        <taxon>Camelineae</taxon>
        <taxon>Capsella</taxon>
    </lineage>
</organism>